<evidence type="ECO:0000256" key="6">
    <source>
        <dbReference type="ARBA" id="ARBA00022989"/>
    </source>
</evidence>
<reference evidence="11" key="1">
    <citation type="journal article" date="2019" name="Sci. Rep.">
        <title>Antennal transcriptome analyses and olfactory protein identification in an important wood-boring moth pest, Streltzoviella insularis (Lepidoptera: Cossidae).</title>
        <authorList>
            <person name="Yang Y"/>
            <person name="Li W"/>
            <person name="Tao J Zong.S."/>
        </authorList>
    </citation>
    <scope>NUCLEOTIDE SEQUENCE</scope>
    <source>
        <tissue evidence="11">Antennae</tissue>
    </source>
</reference>
<dbReference type="InterPro" id="IPR004117">
    <property type="entry name" value="7tm6_olfct_rcpt"/>
</dbReference>
<dbReference type="EMBL" id="MT386792">
    <property type="protein sequence ID" value="QLI62076.1"/>
    <property type="molecule type" value="mRNA"/>
</dbReference>
<dbReference type="Pfam" id="PF02949">
    <property type="entry name" value="7tm_6"/>
    <property type="match status" value="1"/>
</dbReference>
<reference evidence="11" key="2">
    <citation type="submission" date="2020-04" db="EMBL/GenBank/DDBJ databases">
        <authorList>
            <person name="Yang Y."/>
        </authorList>
    </citation>
    <scope>NUCLEOTIDE SEQUENCE</scope>
    <source>
        <tissue evidence="11">Antennae</tissue>
    </source>
</reference>
<protein>
    <recommendedName>
        <fullName evidence="10">Odorant receptor</fullName>
    </recommendedName>
</protein>
<accession>A0A7D5UMM6</accession>
<comment type="subcellular location">
    <subcellularLocation>
        <location evidence="1 10">Cell membrane</location>
        <topology evidence="1 10">Multi-pass membrane protein</topology>
    </subcellularLocation>
</comment>
<feature type="transmembrane region" description="Helical" evidence="10">
    <location>
        <begin position="52"/>
        <end position="70"/>
    </location>
</feature>
<keyword evidence="9 10" id="KW-0807">Transducer</keyword>
<keyword evidence="8 10" id="KW-0675">Receptor</keyword>
<organism evidence="11">
    <name type="scientific">Streltzoviella insularis</name>
    <dbReference type="NCBI Taxonomy" id="1206366"/>
    <lineage>
        <taxon>Eukaryota</taxon>
        <taxon>Metazoa</taxon>
        <taxon>Ecdysozoa</taxon>
        <taxon>Arthropoda</taxon>
        <taxon>Hexapoda</taxon>
        <taxon>Insecta</taxon>
        <taxon>Pterygota</taxon>
        <taxon>Neoptera</taxon>
        <taxon>Endopterygota</taxon>
        <taxon>Lepidoptera</taxon>
        <taxon>Glossata</taxon>
        <taxon>Ditrysia</taxon>
        <taxon>Cossoidea</taxon>
        <taxon>Cossidae</taxon>
        <taxon>Cossinae</taxon>
        <taxon>Streltzoviella</taxon>
    </lineage>
</organism>
<dbReference type="GO" id="GO:0004984">
    <property type="term" value="F:olfactory receptor activity"/>
    <property type="evidence" value="ECO:0007669"/>
    <property type="project" value="InterPro"/>
</dbReference>
<dbReference type="PANTHER" id="PTHR21137">
    <property type="entry name" value="ODORANT RECEPTOR"/>
    <property type="match status" value="1"/>
</dbReference>
<evidence type="ECO:0000256" key="2">
    <source>
        <dbReference type="ARBA" id="ARBA00022475"/>
    </source>
</evidence>
<evidence type="ECO:0000256" key="3">
    <source>
        <dbReference type="ARBA" id="ARBA00022606"/>
    </source>
</evidence>
<evidence type="ECO:0000256" key="7">
    <source>
        <dbReference type="ARBA" id="ARBA00023136"/>
    </source>
</evidence>
<dbReference type="GO" id="GO:0005549">
    <property type="term" value="F:odorant binding"/>
    <property type="evidence" value="ECO:0007669"/>
    <property type="project" value="InterPro"/>
</dbReference>
<proteinExistence type="evidence at transcript level"/>
<evidence type="ECO:0000256" key="9">
    <source>
        <dbReference type="ARBA" id="ARBA00023224"/>
    </source>
</evidence>
<name>A0A7D5UMM6_9NEOP</name>
<dbReference type="PANTHER" id="PTHR21137:SF35">
    <property type="entry name" value="ODORANT RECEPTOR 19A-RELATED"/>
    <property type="match status" value="1"/>
</dbReference>
<dbReference type="GO" id="GO:0005886">
    <property type="term" value="C:plasma membrane"/>
    <property type="evidence" value="ECO:0007669"/>
    <property type="project" value="UniProtKB-SubCell"/>
</dbReference>
<dbReference type="GO" id="GO:0007165">
    <property type="term" value="P:signal transduction"/>
    <property type="evidence" value="ECO:0007669"/>
    <property type="project" value="UniProtKB-KW"/>
</dbReference>
<keyword evidence="4 10" id="KW-0812">Transmembrane</keyword>
<feature type="transmembrane region" description="Helical" evidence="10">
    <location>
        <begin position="188"/>
        <end position="206"/>
    </location>
</feature>
<evidence type="ECO:0000256" key="8">
    <source>
        <dbReference type="ARBA" id="ARBA00023170"/>
    </source>
</evidence>
<evidence type="ECO:0000256" key="10">
    <source>
        <dbReference type="RuleBase" id="RU351113"/>
    </source>
</evidence>
<evidence type="ECO:0000256" key="5">
    <source>
        <dbReference type="ARBA" id="ARBA00022725"/>
    </source>
</evidence>
<comment type="caution">
    <text evidence="10">Lacks conserved residue(s) required for the propagation of feature annotation.</text>
</comment>
<evidence type="ECO:0000256" key="4">
    <source>
        <dbReference type="ARBA" id="ARBA00022692"/>
    </source>
</evidence>
<feature type="transmembrane region" description="Helical" evidence="10">
    <location>
        <begin position="312"/>
        <end position="334"/>
    </location>
</feature>
<sequence length="416" mass="47828">MGLVDSLWRKLTQTKALEESSGKLETLFFESVYRVTYLAGLSSSDTHPVYRAYSIVVKLSIILFVSSELWYLVSETSSMDNIIDNINVTLIHLIAIYRYKKLMDHKDMYKELAKSMESPHFDISTPKRKKLVQFWVIRNERYLKLLLGLGTCTLAAWYVYPLVDDLEYNLSVAVRLPIEYRTPSRYPLAYIVVLITFNYISYFVMVNDLIMQAHLMHLLCQFAVLADCFENIINDCNVETQGISQNKLFLSEKFKEKYLCRLNDLVDQHKFILHHTMTLGKILSTPMLGQLAASSMLICFAGYQVATTVTISLTKFLMSLLYLGYSMFELFIFCRWCDEIKIQSENIRLAVYCSGWERGIAAVPGIKTRLMLIVARANKPMILTAGGLYDLSLNSYTTVVKTSYSALTVLLRLRQE</sequence>
<dbReference type="AlphaFoldDB" id="A0A7D5UMM6"/>
<keyword evidence="7 10" id="KW-0472">Membrane</keyword>
<evidence type="ECO:0000313" key="11">
    <source>
        <dbReference type="EMBL" id="QLI62076.1"/>
    </source>
</evidence>
<keyword evidence="2" id="KW-1003">Cell membrane</keyword>
<evidence type="ECO:0000256" key="1">
    <source>
        <dbReference type="ARBA" id="ARBA00004651"/>
    </source>
</evidence>
<comment type="similarity">
    <text evidence="10">Belongs to the insect chemoreceptor superfamily. Heteromeric odorant receptor channel (TC 1.A.69) family.</text>
</comment>
<keyword evidence="5 10" id="KW-0552">Olfaction</keyword>
<feature type="transmembrane region" description="Helical" evidence="10">
    <location>
        <begin position="142"/>
        <end position="160"/>
    </location>
</feature>
<keyword evidence="6 10" id="KW-1133">Transmembrane helix</keyword>
<keyword evidence="3 10" id="KW-0716">Sensory transduction</keyword>